<dbReference type="EMBL" id="CAJNRF010005235">
    <property type="protein sequence ID" value="CAF2068955.1"/>
    <property type="molecule type" value="Genomic_DNA"/>
</dbReference>
<dbReference type="Proteomes" id="UP000676336">
    <property type="component" value="Unassembled WGS sequence"/>
</dbReference>
<proteinExistence type="predicted"/>
<keyword evidence="13" id="KW-1185">Reference proteome</keyword>
<organism evidence="3 12">
    <name type="scientific">Rotaria magnacalcarata</name>
    <dbReference type="NCBI Taxonomy" id="392030"/>
    <lineage>
        <taxon>Eukaryota</taxon>
        <taxon>Metazoa</taxon>
        <taxon>Spiralia</taxon>
        <taxon>Gnathifera</taxon>
        <taxon>Rotifera</taxon>
        <taxon>Eurotatoria</taxon>
        <taxon>Bdelloidea</taxon>
        <taxon>Philodinida</taxon>
        <taxon>Philodinidae</taxon>
        <taxon>Rotaria</taxon>
    </lineage>
</organism>
<evidence type="ECO:0008006" key="14">
    <source>
        <dbReference type="Google" id="ProtNLM"/>
    </source>
</evidence>
<dbReference type="EMBL" id="CAJNOV010015462">
    <property type="protein sequence ID" value="CAF1573042.1"/>
    <property type="molecule type" value="Genomic_DNA"/>
</dbReference>
<dbReference type="EMBL" id="CAJOBG010000644">
    <property type="protein sequence ID" value="CAF3840272.1"/>
    <property type="molecule type" value="Genomic_DNA"/>
</dbReference>
<evidence type="ECO:0000313" key="7">
    <source>
        <dbReference type="EMBL" id="CAF3840272.1"/>
    </source>
</evidence>
<dbReference type="AlphaFoldDB" id="A0A816DAW5"/>
<evidence type="ECO:0000313" key="8">
    <source>
        <dbReference type="EMBL" id="CAF3950262.1"/>
    </source>
</evidence>
<evidence type="ECO:0000313" key="11">
    <source>
        <dbReference type="EMBL" id="CAF4009383.1"/>
    </source>
</evidence>
<dbReference type="Proteomes" id="UP000663887">
    <property type="component" value="Unassembled WGS sequence"/>
</dbReference>
<evidence type="ECO:0000313" key="6">
    <source>
        <dbReference type="EMBL" id="CAF2265801.1"/>
    </source>
</evidence>
<dbReference type="Proteomes" id="UP000663842">
    <property type="component" value="Unassembled WGS sequence"/>
</dbReference>
<keyword evidence="1" id="KW-0732">Signal</keyword>
<gene>
    <name evidence="11" type="ORF">BYL167_LOCUS14136</name>
    <name evidence="2" type="ORF">CJN711_LOCUS32125</name>
    <name evidence="9" type="ORF">GIL414_LOCUS11015</name>
    <name evidence="3" type="ORF">KQP761_LOCUS26706</name>
    <name evidence="6" type="ORF">MBJ925_LOCUS39055</name>
    <name evidence="7" type="ORF">OVN521_LOCUS6212</name>
    <name evidence="8" type="ORF">SMN809_LOCUS9211</name>
    <name evidence="10" type="ORF">UXM345_LOCUS15732</name>
    <name evidence="4" type="ORF">WKI299_LOCUS13796</name>
    <name evidence="5" type="ORF">XDN619_LOCUS33223</name>
</gene>
<dbReference type="OrthoDB" id="10015007at2759"/>
<dbReference type="Proteomes" id="UP000663856">
    <property type="component" value="Unassembled WGS sequence"/>
</dbReference>
<sequence length="134" mass="14851">MHRELLFFIVAFCLFFATTLSIRCYTGTDNKCLAAPDNKDCGVGEVCTCVKYAFTCFPGDFICNQQEQLAGATKWEYLLVSQSICKALQNPMSGVTDVTCCSTNLCNLPSDGRCTSSFGRRKVLRKFNNLLNIA</sequence>
<evidence type="ECO:0000313" key="9">
    <source>
        <dbReference type="EMBL" id="CAF3987382.1"/>
    </source>
</evidence>
<evidence type="ECO:0000313" key="4">
    <source>
        <dbReference type="EMBL" id="CAF2068955.1"/>
    </source>
</evidence>
<dbReference type="EMBL" id="CAJOBH010004977">
    <property type="protein sequence ID" value="CAF4009383.1"/>
    <property type="molecule type" value="Genomic_DNA"/>
</dbReference>
<evidence type="ECO:0000313" key="2">
    <source>
        <dbReference type="EMBL" id="CAF1573042.1"/>
    </source>
</evidence>
<protein>
    <recommendedName>
        <fullName evidence="14">UPAR/Ly6 domain-containing protein</fullName>
    </recommendedName>
</protein>
<name>A0A816DAW5_9BILA</name>
<dbReference type="Proteomes" id="UP000663824">
    <property type="component" value="Unassembled WGS sequence"/>
</dbReference>
<dbReference type="EMBL" id="CAJOBJ010004053">
    <property type="protein sequence ID" value="CAF3987382.1"/>
    <property type="molecule type" value="Genomic_DNA"/>
</dbReference>
<evidence type="ECO:0000313" key="3">
    <source>
        <dbReference type="EMBL" id="CAF1633900.1"/>
    </source>
</evidence>
<dbReference type="EMBL" id="CAJOBF010001895">
    <property type="protein sequence ID" value="CAF3993283.1"/>
    <property type="molecule type" value="Genomic_DNA"/>
</dbReference>
<evidence type="ECO:0000256" key="1">
    <source>
        <dbReference type="SAM" id="SignalP"/>
    </source>
</evidence>
<comment type="caution">
    <text evidence="3">The sequence shown here is derived from an EMBL/GenBank/DDBJ whole genome shotgun (WGS) entry which is preliminary data.</text>
</comment>
<dbReference type="Proteomes" id="UP000681967">
    <property type="component" value="Unassembled WGS sequence"/>
</dbReference>
<reference evidence="3" key="1">
    <citation type="submission" date="2021-02" db="EMBL/GenBank/DDBJ databases">
        <authorList>
            <person name="Nowell W R."/>
        </authorList>
    </citation>
    <scope>NUCLEOTIDE SEQUENCE</scope>
</reference>
<accession>A0A816DAW5</accession>
<dbReference type="Proteomes" id="UP000663866">
    <property type="component" value="Unassembled WGS sequence"/>
</dbReference>
<dbReference type="EMBL" id="CAJNRG010016771">
    <property type="protein sequence ID" value="CAF2209622.1"/>
    <property type="molecule type" value="Genomic_DNA"/>
</dbReference>
<dbReference type="EMBL" id="CAJNOW010014617">
    <property type="protein sequence ID" value="CAF1633900.1"/>
    <property type="molecule type" value="Genomic_DNA"/>
</dbReference>
<dbReference type="Proteomes" id="UP000663855">
    <property type="component" value="Unassembled WGS sequence"/>
</dbReference>
<evidence type="ECO:0000313" key="10">
    <source>
        <dbReference type="EMBL" id="CAF3993283.1"/>
    </source>
</evidence>
<dbReference type="EMBL" id="CAJNRE010021964">
    <property type="protein sequence ID" value="CAF2265801.1"/>
    <property type="molecule type" value="Genomic_DNA"/>
</dbReference>
<feature type="chain" id="PRO_5036229768" description="UPAR/Ly6 domain-containing protein" evidence="1">
    <location>
        <begin position="22"/>
        <end position="134"/>
    </location>
</feature>
<dbReference type="EMBL" id="CAJOBI010002935">
    <property type="protein sequence ID" value="CAF3950262.1"/>
    <property type="molecule type" value="Genomic_DNA"/>
</dbReference>
<evidence type="ECO:0000313" key="13">
    <source>
        <dbReference type="Proteomes" id="UP000663866"/>
    </source>
</evidence>
<evidence type="ECO:0000313" key="12">
    <source>
        <dbReference type="Proteomes" id="UP000663834"/>
    </source>
</evidence>
<feature type="signal peptide" evidence="1">
    <location>
        <begin position="1"/>
        <end position="21"/>
    </location>
</feature>
<evidence type="ECO:0000313" key="5">
    <source>
        <dbReference type="EMBL" id="CAF2209622.1"/>
    </source>
</evidence>
<dbReference type="Proteomes" id="UP000663834">
    <property type="component" value="Unassembled WGS sequence"/>
</dbReference>
<dbReference type="Proteomes" id="UP000681720">
    <property type="component" value="Unassembled WGS sequence"/>
</dbReference>